<accession>A0AAD4J135</accession>
<proteinExistence type="inferred from homology"/>
<dbReference type="PANTHER" id="PTHR47447:SF21">
    <property type="entry name" value="PENTACOTRIPEPTIDE-REPEAT REGION OF PRORP DOMAIN-CONTAINING PROTEIN"/>
    <property type="match status" value="1"/>
</dbReference>
<evidence type="ECO:0000256" key="2">
    <source>
        <dbReference type="ARBA" id="ARBA00022737"/>
    </source>
</evidence>
<organism evidence="6 7">
    <name type="scientific">Perilla frutescens var. hirtella</name>
    <name type="common">Perilla citriodora</name>
    <name type="synonym">Perilla setoyensis</name>
    <dbReference type="NCBI Taxonomy" id="608512"/>
    <lineage>
        <taxon>Eukaryota</taxon>
        <taxon>Viridiplantae</taxon>
        <taxon>Streptophyta</taxon>
        <taxon>Embryophyta</taxon>
        <taxon>Tracheophyta</taxon>
        <taxon>Spermatophyta</taxon>
        <taxon>Magnoliopsida</taxon>
        <taxon>eudicotyledons</taxon>
        <taxon>Gunneridae</taxon>
        <taxon>Pentapetalae</taxon>
        <taxon>asterids</taxon>
        <taxon>lamiids</taxon>
        <taxon>Lamiales</taxon>
        <taxon>Lamiaceae</taxon>
        <taxon>Nepetoideae</taxon>
        <taxon>Elsholtzieae</taxon>
        <taxon>Perilla</taxon>
    </lineage>
</organism>
<dbReference type="NCBIfam" id="TIGR00756">
    <property type="entry name" value="PPR"/>
    <property type="match status" value="13"/>
</dbReference>
<dbReference type="Gene3D" id="1.25.40.10">
    <property type="entry name" value="Tetratricopeptide repeat domain"/>
    <property type="match status" value="7"/>
</dbReference>
<feature type="repeat" description="PPR" evidence="3">
    <location>
        <begin position="386"/>
        <end position="420"/>
    </location>
</feature>
<feature type="repeat" description="PPR" evidence="3">
    <location>
        <begin position="595"/>
        <end position="629"/>
    </location>
</feature>
<reference evidence="6 7" key="1">
    <citation type="journal article" date="2021" name="Nat. Commun.">
        <title>Incipient diploidization of the medicinal plant Perilla within 10,000 years.</title>
        <authorList>
            <person name="Zhang Y."/>
            <person name="Shen Q."/>
            <person name="Leng L."/>
            <person name="Zhang D."/>
            <person name="Chen S."/>
            <person name="Shi Y."/>
            <person name="Ning Z."/>
            <person name="Chen S."/>
        </authorList>
    </citation>
    <scope>NUCLEOTIDE SEQUENCE [LARGE SCALE GENOMIC DNA]</scope>
    <source>
        <strain evidence="7">cv. PC099</strain>
    </source>
</reference>
<keyword evidence="2" id="KW-0677">Repeat</keyword>
<dbReference type="SUPFAM" id="SSF81901">
    <property type="entry name" value="HCP-like"/>
    <property type="match status" value="1"/>
</dbReference>
<feature type="repeat" description="PPR" evidence="3">
    <location>
        <begin position="873"/>
        <end position="907"/>
    </location>
</feature>
<dbReference type="PROSITE" id="PS51375">
    <property type="entry name" value="PPR"/>
    <property type="match status" value="12"/>
</dbReference>
<evidence type="ECO:0000256" key="1">
    <source>
        <dbReference type="ARBA" id="ARBA00007626"/>
    </source>
</evidence>
<sequence>MMLRSCGGSLTELRFSAQASISSSSSRKLHTLCSPSNSRLFLGFNSHKNPINDFLENPKVPHAQKKIHGKDGVLLEFKLQCRSKNVALPNKSVNKGKKKKYGGVLPQILRALEGGIDVEGILESYCGKLNPREQTVILKEQSRWDKVVRVFEWFKSQKDYIPNVIHYNVVLRALGRAQKWDELRLCWIEMAKKGVVATNNTYGMLVDVYGKAGLVKEALLWIKHMKLRGVFPDEVTMSTVIKVLKDAQEYDSADRFYKDWCVGKVELDDLDLDSMGDQQAISLKQFLLTELFRTGGRSQSSSGFVGVESSVNKPRLTTTYNTLIDLYGKAGRLKDAANVFSDMLKAGVALDAFTFNTMIFICGSQGHLSEAEALLNTMEERGVSPDTKTYNIFLSLYADMGNIDAVLQCFRKIRKVGLFPDDVTHRAIIKILSERNMVDEVEAVIQEMEKFDKCIGGSSLPVLTKMYVTAGLHERAKSLIEKFQSTGAFSSKTYAAIIDVYAENGLWDEAEALFCANRDGSGQKDVLEYNVMIKAYGKAQMYDKAVSLFRGMRNQGTWPDECTYNSLIQMLAGGDLVDKAREFLTEMLDGGLKPSCSTFSAVIASFAENKSFSDAVDVLQEMILLDVKPNEIVYGSLIDAFAEDGKFEEANQYFQAMEDSGIAANQVILTSMIKAYGKIGSVEGANRMYEKMKMFEGGPDIVASNSMLNLYAEVGMLSEAEVIYDHLRERNLADGVTFATMMLVYKNMGMLDSAIEVAEQMKESGLVRDCVTYNKVIACYATNGQLVECGKLLHEMVVIQKLMPDRGTFKVLFTILKKGGIPAEAVQELQSSYNEGKPFAKQAVITSVFSVVGLHAYALESCGFFSKEEVGFNAFAYNAAIRAYVAYGKIDEALKMFMRMQDEGVEPDLVTLVNLVNCYGKAGMIEGVKRIHSKLKYGEIAPSESLFEAVIDAYKNANRPDLADMVRQDMKFASDDVQQFTDSEIEDLDETDIPLAQQYTDSETEDFQ</sequence>
<evidence type="ECO:0000259" key="5">
    <source>
        <dbReference type="Pfam" id="PF23276"/>
    </source>
</evidence>
<evidence type="ECO:0000256" key="3">
    <source>
        <dbReference type="PROSITE-ProRule" id="PRU00708"/>
    </source>
</evidence>
<dbReference type="InterPro" id="IPR057027">
    <property type="entry name" value="TPR_mt"/>
</dbReference>
<feature type="repeat" description="PPR" evidence="3">
    <location>
        <begin position="351"/>
        <end position="385"/>
    </location>
</feature>
<feature type="region of interest" description="Disordered" evidence="4">
    <location>
        <begin position="984"/>
        <end position="1008"/>
    </location>
</feature>
<dbReference type="AlphaFoldDB" id="A0AAD4J135"/>
<dbReference type="Pfam" id="PF13812">
    <property type="entry name" value="PPR_3"/>
    <property type="match status" value="2"/>
</dbReference>
<name>A0AAD4J135_PERFH</name>
<dbReference type="Proteomes" id="UP001190926">
    <property type="component" value="Unassembled WGS sequence"/>
</dbReference>
<comment type="caution">
    <text evidence="6">The sequence shown here is derived from an EMBL/GenBank/DDBJ whole genome shotgun (WGS) entry which is preliminary data.</text>
</comment>
<protein>
    <submittedName>
        <fullName evidence="6">Pentatricopeptide repeat superfamily protein</fullName>
    </submittedName>
</protein>
<dbReference type="PANTHER" id="PTHR47447">
    <property type="entry name" value="OS03G0856100 PROTEIN"/>
    <property type="match status" value="1"/>
</dbReference>
<feature type="repeat" description="PPR" evidence="3">
    <location>
        <begin position="630"/>
        <end position="664"/>
    </location>
</feature>
<dbReference type="Pfam" id="PF13041">
    <property type="entry name" value="PPR_2"/>
    <property type="match status" value="3"/>
</dbReference>
<dbReference type="InterPro" id="IPR002885">
    <property type="entry name" value="PPR_rpt"/>
</dbReference>
<feature type="repeat" description="PPR" evidence="3">
    <location>
        <begin position="734"/>
        <end position="768"/>
    </location>
</feature>
<feature type="domain" description="Pentatricopeptide repeat-containing protein-mitochondrial" evidence="5">
    <location>
        <begin position="615"/>
        <end position="726"/>
    </location>
</feature>
<evidence type="ECO:0000313" key="7">
    <source>
        <dbReference type="Proteomes" id="UP001190926"/>
    </source>
</evidence>
<feature type="repeat" description="PPR" evidence="3">
    <location>
        <begin position="665"/>
        <end position="699"/>
    </location>
</feature>
<keyword evidence="7" id="KW-1185">Reference proteome</keyword>
<dbReference type="Pfam" id="PF23276">
    <property type="entry name" value="TPR_24"/>
    <property type="match status" value="1"/>
</dbReference>
<dbReference type="InterPro" id="IPR011990">
    <property type="entry name" value="TPR-like_helical_dom_sf"/>
</dbReference>
<feature type="repeat" description="PPR" evidence="3">
    <location>
        <begin position="198"/>
        <end position="232"/>
    </location>
</feature>
<gene>
    <name evidence="6" type="ORF">C2S53_008688</name>
</gene>
<evidence type="ECO:0000256" key="4">
    <source>
        <dbReference type="SAM" id="MobiDB-lite"/>
    </source>
</evidence>
<dbReference type="EMBL" id="SDAM02000179">
    <property type="protein sequence ID" value="KAH6825142.1"/>
    <property type="molecule type" value="Genomic_DNA"/>
</dbReference>
<feature type="repeat" description="PPR" evidence="3">
    <location>
        <begin position="316"/>
        <end position="350"/>
    </location>
</feature>
<feature type="repeat" description="PPR" evidence="3">
    <location>
        <begin position="525"/>
        <end position="559"/>
    </location>
</feature>
<comment type="similarity">
    <text evidence="1">Belongs to the PPR family. P subfamily.</text>
</comment>
<feature type="repeat" description="PPR" evidence="3">
    <location>
        <begin position="163"/>
        <end position="197"/>
    </location>
</feature>
<dbReference type="Pfam" id="PF01535">
    <property type="entry name" value="PPR"/>
    <property type="match status" value="3"/>
</dbReference>
<feature type="repeat" description="PPR" evidence="3">
    <location>
        <begin position="560"/>
        <end position="594"/>
    </location>
</feature>
<evidence type="ECO:0000313" key="6">
    <source>
        <dbReference type="EMBL" id="KAH6825142.1"/>
    </source>
</evidence>